<reference evidence="2 3" key="1">
    <citation type="submission" date="2015-01" db="EMBL/GenBank/DDBJ databases">
        <title>Draft genome of the acidophilic iron oxidizer Ferrimicrobium acidiphilum strain T23.</title>
        <authorList>
            <person name="Poehlein A."/>
            <person name="Eisen S."/>
            <person name="Schloemann M."/>
            <person name="Johnson B.D."/>
            <person name="Daniel R."/>
            <person name="Muehling M."/>
        </authorList>
    </citation>
    <scope>NUCLEOTIDE SEQUENCE [LARGE SCALE GENOMIC DNA]</scope>
    <source>
        <strain evidence="2 3">T23</strain>
    </source>
</reference>
<dbReference type="InterPro" id="IPR000073">
    <property type="entry name" value="AB_hydrolase_1"/>
</dbReference>
<dbReference type="GO" id="GO:0016020">
    <property type="term" value="C:membrane"/>
    <property type="evidence" value="ECO:0007669"/>
    <property type="project" value="TreeGrafter"/>
</dbReference>
<dbReference type="SUPFAM" id="SSF53474">
    <property type="entry name" value="alpha/beta-Hydrolases"/>
    <property type="match status" value="1"/>
</dbReference>
<dbReference type="EC" id="4.2.99.20" evidence="2"/>
<dbReference type="GO" id="GO:0047372">
    <property type="term" value="F:monoacylglycerol lipase activity"/>
    <property type="evidence" value="ECO:0007669"/>
    <property type="project" value="TreeGrafter"/>
</dbReference>
<dbReference type="Proteomes" id="UP000032336">
    <property type="component" value="Unassembled WGS sequence"/>
</dbReference>
<dbReference type="eggNOG" id="COG1073">
    <property type="taxonomic scope" value="Bacteria"/>
</dbReference>
<dbReference type="EMBL" id="JXUW01000028">
    <property type="protein sequence ID" value="KJE75810.1"/>
    <property type="molecule type" value="Genomic_DNA"/>
</dbReference>
<keyword evidence="3" id="KW-1185">Reference proteome</keyword>
<gene>
    <name evidence="2" type="primary">menH</name>
    <name evidence="2" type="ORF">FEAC_24410</name>
</gene>
<keyword evidence="2" id="KW-0456">Lyase</keyword>
<dbReference type="Gene3D" id="3.40.50.1820">
    <property type="entry name" value="alpha/beta hydrolase"/>
    <property type="match status" value="1"/>
</dbReference>
<organism evidence="2 3">
    <name type="scientific">Ferrimicrobium acidiphilum DSM 19497</name>
    <dbReference type="NCBI Taxonomy" id="1121877"/>
    <lineage>
        <taxon>Bacteria</taxon>
        <taxon>Bacillati</taxon>
        <taxon>Actinomycetota</taxon>
        <taxon>Acidimicrobiia</taxon>
        <taxon>Acidimicrobiales</taxon>
        <taxon>Acidimicrobiaceae</taxon>
        <taxon>Ferrimicrobium</taxon>
    </lineage>
</organism>
<evidence type="ECO:0000259" key="1">
    <source>
        <dbReference type="Pfam" id="PF12697"/>
    </source>
</evidence>
<evidence type="ECO:0000313" key="2">
    <source>
        <dbReference type="EMBL" id="KJE75810.1"/>
    </source>
</evidence>
<dbReference type="STRING" id="1121877.FEAC_24410"/>
<accession>A0A0D8FRC3</accession>
<sequence>MVQTRAPDGDLVCLHGFTQNRFAMINDLVAPFAAHYRRIWFVDCPGHGATTVDSRTPHSFFDALCAIGPHFDIFGYSMGGRLGLWLLSLYPGLITNAVIASAHLGLETPEAQAARRASDGQLADRLEHLPYSPGLGQQNQEFIAFLEEWNQAPLFGGRSLTNSELRLRASNHPDALASALRTYGTGEQPNLTSLLSETKTRLLYLYGEHDTVYRAMAERARGLGTCEVRMIDRGAHDVLHDQPSAVVQLATQFLS</sequence>
<dbReference type="GO" id="GO:0046464">
    <property type="term" value="P:acylglycerol catabolic process"/>
    <property type="evidence" value="ECO:0007669"/>
    <property type="project" value="TreeGrafter"/>
</dbReference>
<dbReference type="InterPro" id="IPR050266">
    <property type="entry name" value="AB_hydrolase_sf"/>
</dbReference>
<dbReference type="Pfam" id="PF12697">
    <property type="entry name" value="Abhydrolase_6"/>
    <property type="match status" value="1"/>
</dbReference>
<dbReference type="PANTHER" id="PTHR43798">
    <property type="entry name" value="MONOACYLGLYCEROL LIPASE"/>
    <property type="match status" value="1"/>
</dbReference>
<dbReference type="InterPro" id="IPR029058">
    <property type="entry name" value="AB_hydrolase_fold"/>
</dbReference>
<dbReference type="AlphaFoldDB" id="A0A0D8FRC3"/>
<proteinExistence type="predicted"/>
<comment type="caution">
    <text evidence="2">The sequence shown here is derived from an EMBL/GenBank/DDBJ whole genome shotgun (WGS) entry which is preliminary data.</text>
</comment>
<dbReference type="PANTHER" id="PTHR43798:SF5">
    <property type="entry name" value="MONOACYLGLYCEROL LIPASE ABHD6"/>
    <property type="match status" value="1"/>
</dbReference>
<dbReference type="GO" id="GO:0070205">
    <property type="term" value="F:2-succinyl-6-hydroxy-2,4-cyclohexadiene-1-carboxylate synthase activity"/>
    <property type="evidence" value="ECO:0007669"/>
    <property type="project" value="UniProtKB-EC"/>
</dbReference>
<protein>
    <submittedName>
        <fullName evidence="2">2-succinyl-6-hydroxy-2, 4-cyclohexadiene-1-carboxylate synthase</fullName>
        <ecNumber evidence="2">4.2.99.20</ecNumber>
    </submittedName>
</protein>
<evidence type="ECO:0000313" key="3">
    <source>
        <dbReference type="Proteomes" id="UP000032336"/>
    </source>
</evidence>
<name>A0A0D8FRC3_9ACTN</name>
<feature type="domain" description="AB hydrolase-1" evidence="1">
    <location>
        <begin position="11"/>
        <end position="248"/>
    </location>
</feature>